<gene>
    <name evidence="5" type="ORF">AWU65_06710</name>
</gene>
<evidence type="ECO:0000259" key="4">
    <source>
        <dbReference type="PROSITE" id="PS50111"/>
    </source>
</evidence>
<dbReference type="Proteomes" id="UP000076796">
    <property type="component" value="Unassembled WGS sequence"/>
</dbReference>
<dbReference type="GO" id="GO:0020037">
    <property type="term" value="F:heme binding"/>
    <property type="evidence" value="ECO:0007669"/>
    <property type="project" value="InterPro"/>
</dbReference>
<dbReference type="InterPro" id="IPR044398">
    <property type="entry name" value="Globin-sensor_dom"/>
</dbReference>
<reference evidence="5" key="1">
    <citation type="journal article" date="2016" name="Genome Announc.">
        <title>Draft genomes of two strains of Paenibacillus glucanolyticus with capability to degrade lignocellulose.</title>
        <authorList>
            <person name="Mathews S.L."/>
            <person name="Pawlak J."/>
            <person name="Grunden A.M."/>
        </authorList>
    </citation>
    <scope>NUCLEOTIDE SEQUENCE [LARGE SCALE GENOMIC DNA]</scope>
    <source>
        <strain evidence="5">SLM1</strain>
    </source>
</reference>
<dbReference type="Pfam" id="PF11563">
    <property type="entry name" value="Protoglobin"/>
    <property type="match status" value="1"/>
</dbReference>
<dbReference type="RefSeq" id="WP_063477861.1">
    <property type="nucleotide sequence ID" value="NZ_CP147845.1"/>
</dbReference>
<dbReference type="GO" id="GO:0019825">
    <property type="term" value="F:oxygen binding"/>
    <property type="evidence" value="ECO:0007669"/>
    <property type="project" value="InterPro"/>
</dbReference>
<feature type="domain" description="Methyl-accepting transducer" evidence="4">
    <location>
        <begin position="225"/>
        <end position="397"/>
    </location>
</feature>
<keyword evidence="1 3" id="KW-0807">Transducer</keyword>
<comment type="similarity">
    <text evidence="2">Belongs to the methyl-accepting chemotaxis (MCP) protein family.</text>
</comment>
<name>A0A163HS00_9BACL</name>
<dbReference type="InterPro" id="IPR004089">
    <property type="entry name" value="MCPsignal_dom"/>
</dbReference>
<dbReference type="GO" id="GO:0016020">
    <property type="term" value="C:membrane"/>
    <property type="evidence" value="ECO:0007669"/>
    <property type="project" value="InterPro"/>
</dbReference>
<dbReference type="PROSITE" id="PS50111">
    <property type="entry name" value="CHEMOTAXIS_TRANSDUC_2"/>
    <property type="match status" value="1"/>
</dbReference>
<organism evidence="5 6">
    <name type="scientific">Paenibacillus glucanolyticus</name>
    <dbReference type="NCBI Taxonomy" id="59843"/>
    <lineage>
        <taxon>Bacteria</taxon>
        <taxon>Bacillati</taxon>
        <taxon>Bacillota</taxon>
        <taxon>Bacilli</taxon>
        <taxon>Bacillales</taxon>
        <taxon>Paenibacillaceae</taxon>
        <taxon>Paenibacillus</taxon>
    </lineage>
</organism>
<dbReference type="PRINTS" id="PR00260">
    <property type="entry name" value="CHEMTRNSDUCR"/>
</dbReference>
<dbReference type="GO" id="GO:0004888">
    <property type="term" value="F:transmembrane signaling receptor activity"/>
    <property type="evidence" value="ECO:0007669"/>
    <property type="project" value="InterPro"/>
</dbReference>
<dbReference type="InterPro" id="IPR012292">
    <property type="entry name" value="Globin/Proto"/>
</dbReference>
<dbReference type="InterPro" id="IPR039379">
    <property type="entry name" value="Protoglobin_sensor_dom"/>
</dbReference>
<dbReference type="GO" id="GO:0006935">
    <property type="term" value="P:chemotaxis"/>
    <property type="evidence" value="ECO:0007669"/>
    <property type="project" value="InterPro"/>
</dbReference>
<dbReference type="Gene3D" id="1.10.490.10">
    <property type="entry name" value="Globins"/>
    <property type="match status" value="1"/>
</dbReference>
<dbReference type="OrthoDB" id="266313at2"/>
<evidence type="ECO:0000256" key="2">
    <source>
        <dbReference type="ARBA" id="ARBA00029447"/>
    </source>
</evidence>
<protein>
    <recommendedName>
        <fullName evidence="4">Methyl-accepting transducer domain-containing protein</fullName>
    </recommendedName>
</protein>
<evidence type="ECO:0000313" key="5">
    <source>
        <dbReference type="EMBL" id="KZS45622.1"/>
    </source>
</evidence>
<dbReference type="GeneID" id="97553059"/>
<evidence type="ECO:0000256" key="1">
    <source>
        <dbReference type="ARBA" id="ARBA00023224"/>
    </source>
</evidence>
<dbReference type="SUPFAM" id="SSF46458">
    <property type="entry name" value="Globin-like"/>
    <property type="match status" value="1"/>
</dbReference>
<dbReference type="AlphaFoldDB" id="A0A163HS00"/>
<dbReference type="PANTHER" id="PTHR32089:SF112">
    <property type="entry name" value="LYSOZYME-LIKE PROTEIN-RELATED"/>
    <property type="match status" value="1"/>
</dbReference>
<dbReference type="GO" id="GO:0007165">
    <property type="term" value="P:signal transduction"/>
    <property type="evidence" value="ECO:0007669"/>
    <property type="project" value="UniProtKB-KW"/>
</dbReference>
<dbReference type="CDD" id="cd01068">
    <property type="entry name" value="globin_sensor"/>
    <property type="match status" value="1"/>
</dbReference>
<dbReference type="PANTHER" id="PTHR32089">
    <property type="entry name" value="METHYL-ACCEPTING CHEMOTAXIS PROTEIN MCPB"/>
    <property type="match status" value="1"/>
</dbReference>
<dbReference type="SUPFAM" id="SSF58104">
    <property type="entry name" value="Methyl-accepting chemotaxis protein (MCP) signaling domain"/>
    <property type="match status" value="1"/>
</dbReference>
<accession>A0A163HS00</accession>
<proteinExistence type="inferred from homology"/>
<dbReference type="InterPro" id="IPR009050">
    <property type="entry name" value="Globin-like_sf"/>
</dbReference>
<evidence type="ECO:0000256" key="3">
    <source>
        <dbReference type="PROSITE-ProRule" id="PRU00284"/>
    </source>
</evidence>
<dbReference type="EMBL" id="LWMH01000001">
    <property type="protein sequence ID" value="KZS45622.1"/>
    <property type="molecule type" value="Genomic_DNA"/>
</dbReference>
<keyword evidence="6" id="KW-1185">Reference proteome</keyword>
<comment type="caution">
    <text evidence="5">The sequence shown here is derived from an EMBL/GenBank/DDBJ whole genome shotgun (WGS) entry which is preliminary data.</text>
</comment>
<dbReference type="SMART" id="SM00283">
    <property type="entry name" value="MA"/>
    <property type="match status" value="1"/>
</dbReference>
<dbReference type="InterPro" id="IPR004090">
    <property type="entry name" value="Chemotax_Me-accpt_rcpt"/>
</dbReference>
<dbReference type="STRING" id="59843.A3958_06635"/>
<evidence type="ECO:0000313" key="6">
    <source>
        <dbReference type="Proteomes" id="UP000076796"/>
    </source>
</evidence>
<dbReference type="Pfam" id="PF00015">
    <property type="entry name" value="MCPsignal"/>
    <property type="match status" value="1"/>
</dbReference>
<dbReference type="Gene3D" id="1.10.287.950">
    <property type="entry name" value="Methyl-accepting chemotaxis protein"/>
    <property type="match status" value="1"/>
</dbReference>
<sequence length="397" mass="44954">MECPFAFMKKSMAHVVQSAEVHRDPLEESYIYQEKLGELNEQMRMIGLTEGDLRLLKQLRPQMELRMEAITDAFYQSVVDVDKLRDIIVQHSTIERLKQTLKDHLLEIFNGEINEAYVEKRLRIAEVHKRVGLETKWYLSAFQNLQNEFFKIIYKEVKEEEQQIRVVSTITKLLGLEQQLLLEAYEKENMNEKQQQYEWVRKELKQSIAAFVGELSDLTLNINEAVERLMSSSGEVTTAFQTTSATMQGSISYAQAGEAKIADLAVQINAIDESTSDMQNAVQELHDSSRQIALIAVSVHEIAAQIKLLSTIEAARAGEHGKGFAVVAQEVSRLSEDTRTTVSRITDIVTKSRSITSEVVESINHVQLLAGKGKNQSEETSQLFTDILTSVQSSAIR</sequence>